<keyword evidence="1" id="KW-0732">Signal</keyword>
<accession>A0AAD3HCA9</accession>
<protein>
    <submittedName>
        <fullName evidence="2">Uncharacterized protein</fullName>
    </submittedName>
</protein>
<sequence length="507" mass="58661">MTSKVGYRKALTIFLCAALLCFLDEPGDEYKTMRGLKEENRFETVVLSDSIVPESDIEDKLKGNNGELPDLITIDHFFYINLDEEIEKKEKMESWLSWFLPNRGIRYSRVPAMKGLPYICDFDDKERCIRESGLVDTTLNLIHSKKFKRSGVSLLLSDNFEVTDMHKLRMSANLVPDDWDIIRFDCYKESGEEFPMVNDYVFETRKGRGKFFGGAHAMLLRNDKLDRVETALNVHPRMDLDGALSWKNLNSYCVNVGVGHGFRLVKPRPLMHTFYAHLSNDDRDGMIDLWKQEWELAGFDTRILTLDDAKAHPYFETMKEAVEKAFPTDTYNQYCFYRYLAMATVGGFQSDFDTFPMHFPIEDALPDTLINNGQFTSFEAHVPSLISASKEEWERVAILITEQLDKTEENFPSDMYMLRDVGCDESNNLIFVYDGVVKEAPYKAKGDIDCTPTDDSRVVHFSHHLDTNLKESGLSPDFNDRDDLIATDERTRRAQVFMEEWREQCLD</sequence>
<organism evidence="2 3">
    <name type="scientific">Chaetoceros tenuissimus</name>
    <dbReference type="NCBI Taxonomy" id="426638"/>
    <lineage>
        <taxon>Eukaryota</taxon>
        <taxon>Sar</taxon>
        <taxon>Stramenopiles</taxon>
        <taxon>Ochrophyta</taxon>
        <taxon>Bacillariophyta</taxon>
        <taxon>Coscinodiscophyceae</taxon>
        <taxon>Chaetocerotophycidae</taxon>
        <taxon>Chaetocerotales</taxon>
        <taxon>Chaetocerotaceae</taxon>
        <taxon>Chaetoceros</taxon>
    </lineage>
</organism>
<dbReference type="EMBL" id="BLLK01000060">
    <property type="protein sequence ID" value="GFH57991.1"/>
    <property type="molecule type" value="Genomic_DNA"/>
</dbReference>
<dbReference type="AlphaFoldDB" id="A0AAD3HCA9"/>
<name>A0AAD3HCA9_9STRA</name>
<gene>
    <name evidence="2" type="ORF">CTEN210_14467</name>
</gene>
<evidence type="ECO:0000313" key="3">
    <source>
        <dbReference type="Proteomes" id="UP001054902"/>
    </source>
</evidence>
<feature type="chain" id="PRO_5041919398" evidence="1">
    <location>
        <begin position="30"/>
        <end position="507"/>
    </location>
</feature>
<keyword evidence="3" id="KW-1185">Reference proteome</keyword>
<dbReference type="Proteomes" id="UP001054902">
    <property type="component" value="Unassembled WGS sequence"/>
</dbReference>
<comment type="caution">
    <text evidence="2">The sequence shown here is derived from an EMBL/GenBank/DDBJ whole genome shotgun (WGS) entry which is preliminary data.</text>
</comment>
<reference evidence="2 3" key="1">
    <citation type="journal article" date="2021" name="Sci. Rep.">
        <title>The genome of the diatom Chaetoceros tenuissimus carries an ancient integrated fragment of an extant virus.</title>
        <authorList>
            <person name="Hongo Y."/>
            <person name="Kimura K."/>
            <person name="Takaki Y."/>
            <person name="Yoshida Y."/>
            <person name="Baba S."/>
            <person name="Kobayashi G."/>
            <person name="Nagasaki K."/>
            <person name="Hano T."/>
            <person name="Tomaru Y."/>
        </authorList>
    </citation>
    <scope>NUCLEOTIDE SEQUENCE [LARGE SCALE GENOMIC DNA]</scope>
    <source>
        <strain evidence="2 3">NIES-3715</strain>
    </source>
</reference>
<feature type="signal peptide" evidence="1">
    <location>
        <begin position="1"/>
        <end position="29"/>
    </location>
</feature>
<evidence type="ECO:0000256" key="1">
    <source>
        <dbReference type="SAM" id="SignalP"/>
    </source>
</evidence>
<evidence type="ECO:0000313" key="2">
    <source>
        <dbReference type="EMBL" id="GFH57991.1"/>
    </source>
</evidence>
<proteinExistence type="predicted"/>